<evidence type="ECO:0000256" key="3">
    <source>
        <dbReference type="PROSITE-ProRule" id="PRU00023"/>
    </source>
</evidence>
<organism evidence="4 5">
    <name type="scientific">Thelonectria olida</name>
    <dbReference type="NCBI Taxonomy" id="1576542"/>
    <lineage>
        <taxon>Eukaryota</taxon>
        <taxon>Fungi</taxon>
        <taxon>Dikarya</taxon>
        <taxon>Ascomycota</taxon>
        <taxon>Pezizomycotina</taxon>
        <taxon>Sordariomycetes</taxon>
        <taxon>Hypocreomycetidae</taxon>
        <taxon>Hypocreales</taxon>
        <taxon>Nectriaceae</taxon>
        <taxon>Thelonectria</taxon>
    </lineage>
</organism>
<comment type="caution">
    <text evidence="4">The sequence shown here is derived from an EMBL/GenBank/DDBJ whole genome shotgun (WGS) entry which is preliminary data.</text>
</comment>
<feature type="repeat" description="ANK" evidence="3">
    <location>
        <begin position="256"/>
        <end position="288"/>
    </location>
</feature>
<feature type="repeat" description="ANK" evidence="3">
    <location>
        <begin position="156"/>
        <end position="188"/>
    </location>
</feature>
<dbReference type="InterPro" id="IPR036770">
    <property type="entry name" value="Ankyrin_rpt-contain_sf"/>
</dbReference>
<reference evidence="4 5" key="1">
    <citation type="journal article" date="2021" name="Nat. Commun.">
        <title>Genetic determinants of endophytism in the Arabidopsis root mycobiome.</title>
        <authorList>
            <person name="Mesny F."/>
            <person name="Miyauchi S."/>
            <person name="Thiergart T."/>
            <person name="Pickel B."/>
            <person name="Atanasova L."/>
            <person name="Karlsson M."/>
            <person name="Huettel B."/>
            <person name="Barry K.W."/>
            <person name="Haridas S."/>
            <person name="Chen C."/>
            <person name="Bauer D."/>
            <person name="Andreopoulos W."/>
            <person name="Pangilinan J."/>
            <person name="LaButti K."/>
            <person name="Riley R."/>
            <person name="Lipzen A."/>
            <person name="Clum A."/>
            <person name="Drula E."/>
            <person name="Henrissat B."/>
            <person name="Kohler A."/>
            <person name="Grigoriev I.V."/>
            <person name="Martin F.M."/>
            <person name="Hacquard S."/>
        </authorList>
    </citation>
    <scope>NUCLEOTIDE SEQUENCE [LARGE SCALE GENOMIC DNA]</scope>
    <source>
        <strain evidence="4 5">MPI-CAGE-CH-0241</strain>
    </source>
</reference>
<keyword evidence="2 3" id="KW-0040">ANK repeat</keyword>
<feature type="repeat" description="ANK" evidence="3">
    <location>
        <begin position="190"/>
        <end position="222"/>
    </location>
</feature>
<protein>
    <submittedName>
        <fullName evidence="4">Ankyrin repeat domain-containing protein</fullName>
    </submittedName>
</protein>
<dbReference type="PANTHER" id="PTHR24171:SF9">
    <property type="entry name" value="ANKYRIN REPEAT DOMAIN-CONTAINING PROTEIN 39"/>
    <property type="match status" value="1"/>
</dbReference>
<dbReference type="Proteomes" id="UP000777438">
    <property type="component" value="Unassembled WGS sequence"/>
</dbReference>
<accession>A0A9P8W8J0</accession>
<evidence type="ECO:0000313" key="5">
    <source>
        <dbReference type="Proteomes" id="UP000777438"/>
    </source>
</evidence>
<keyword evidence="1" id="KW-0677">Repeat</keyword>
<dbReference type="Gene3D" id="1.25.40.20">
    <property type="entry name" value="Ankyrin repeat-containing domain"/>
    <property type="match status" value="2"/>
</dbReference>
<dbReference type="SUPFAM" id="SSF48403">
    <property type="entry name" value="Ankyrin repeat"/>
    <property type="match status" value="1"/>
</dbReference>
<feature type="repeat" description="ANK" evidence="3">
    <location>
        <begin position="223"/>
        <end position="255"/>
    </location>
</feature>
<dbReference type="PROSITE" id="PS50088">
    <property type="entry name" value="ANK_REPEAT"/>
    <property type="match status" value="5"/>
</dbReference>
<dbReference type="EMBL" id="JAGPYM010000009">
    <property type="protein sequence ID" value="KAH6890287.1"/>
    <property type="molecule type" value="Genomic_DNA"/>
</dbReference>
<evidence type="ECO:0000256" key="2">
    <source>
        <dbReference type="ARBA" id="ARBA00023043"/>
    </source>
</evidence>
<name>A0A9P8W8J0_9HYPO</name>
<gene>
    <name evidence="4" type="ORF">B0T10DRAFT_528668</name>
</gene>
<feature type="repeat" description="ANK" evidence="3">
    <location>
        <begin position="292"/>
        <end position="316"/>
    </location>
</feature>
<dbReference type="SMART" id="SM00248">
    <property type="entry name" value="ANK"/>
    <property type="match status" value="5"/>
</dbReference>
<keyword evidence="5" id="KW-1185">Reference proteome</keyword>
<dbReference type="Pfam" id="PF12796">
    <property type="entry name" value="Ank_2"/>
    <property type="match status" value="2"/>
</dbReference>
<evidence type="ECO:0000313" key="4">
    <source>
        <dbReference type="EMBL" id="KAH6890287.1"/>
    </source>
</evidence>
<dbReference type="OrthoDB" id="163438at2759"/>
<evidence type="ECO:0000256" key="1">
    <source>
        <dbReference type="ARBA" id="ARBA00022737"/>
    </source>
</evidence>
<dbReference type="AlphaFoldDB" id="A0A9P8W8J0"/>
<sequence>MSVGDMSQSIYGLGGTSQSIFDLDLEDDDDFKRPREFLLADSALPTAVSSELKWHRSITTQDAHATLAELCVLYLNLFNSNLGLSGGVNGEAGHSFDRQAFLEYSAQNWGTHFREADIVEHATITPFTLSICDPASRSYSAWFEVYWKTQFRPFPQDLTNLMAASYYGHRAVVNLLIEKGAHIEAKDMSYGQTPLMWAVEGEHETVIKLLLEKGADIEVKDDAGQTSVSGAAVRGHETAVKLLLENGADIEATDHFGHTPLILAASQGHETTVKLLLEKGADINARDIGCCTPLSWATNRGHGAVAKLLLEKGADS</sequence>
<dbReference type="PROSITE" id="PS50297">
    <property type="entry name" value="ANK_REP_REGION"/>
    <property type="match status" value="5"/>
</dbReference>
<dbReference type="PRINTS" id="PR01415">
    <property type="entry name" value="ANKYRIN"/>
</dbReference>
<dbReference type="InterPro" id="IPR002110">
    <property type="entry name" value="Ankyrin_rpt"/>
</dbReference>
<dbReference type="PANTHER" id="PTHR24171">
    <property type="entry name" value="ANKYRIN REPEAT DOMAIN-CONTAINING PROTEIN 39-RELATED"/>
    <property type="match status" value="1"/>
</dbReference>
<proteinExistence type="predicted"/>